<evidence type="ECO:0000313" key="4">
    <source>
        <dbReference type="Proteomes" id="UP000241848"/>
    </source>
</evidence>
<dbReference type="Pfam" id="PF01520">
    <property type="entry name" value="Amidase_3"/>
    <property type="match status" value="1"/>
</dbReference>
<organism evidence="3 4">
    <name type="scientific">Sulfobacillus acidophilus</name>
    <dbReference type="NCBI Taxonomy" id="53633"/>
    <lineage>
        <taxon>Bacteria</taxon>
        <taxon>Bacillati</taxon>
        <taxon>Bacillota</taxon>
        <taxon>Clostridia</taxon>
        <taxon>Eubacteriales</taxon>
        <taxon>Clostridiales Family XVII. Incertae Sedis</taxon>
        <taxon>Sulfobacillus</taxon>
    </lineage>
</organism>
<dbReference type="Gene3D" id="3.40.630.40">
    <property type="entry name" value="Zn-dependent exopeptidases"/>
    <property type="match status" value="1"/>
</dbReference>
<reference evidence="3 4" key="1">
    <citation type="journal article" date="2014" name="BMC Genomics">
        <title>Comparison of environmental and isolate Sulfobacillus genomes reveals diverse carbon, sulfur, nitrogen, and hydrogen metabolisms.</title>
        <authorList>
            <person name="Justice N.B."/>
            <person name="Norman A."/>
            <person name="Brown C.T."/>
            <person name="Singh A."/>
            <person name="Thomas B.C."/>
            <person name="Banfield J.F."/>
        </authorList>
    </citation>
    <scope>NUCLEOTIDE SEQUENCE [LARGE SCALE GENOMIC DNA]</scope>
    <source>
        <strain evidence="3">AMDSBA3</strain>
    </source>
</reference>
<accession>A0A2T2WI50</accession>
<dbReference type="InterPro" id="IPR050695">
    <property type="entry name" value="N-acetylmuramoyl_amidase_3"/>
</dbReference>
<dbReference type="AlphaFoldDB" id="A0A2T2WI50"/>
<dbReference type="PANTHER" id="PTHR30404">
    <property type="entry name" value="N-ACETYLMURAMOYL-L-ALANINE AMIDASE"/>
    <property type="match status" value="1"/>
</dbReference>
<dbReference type="GO" id="GO:0030288">
    <property type="term" value="C:outer membrane-bounded periplasmic space"/>
    <property type="evidence" value="ECO:0007669"/>
    <property type="project" value="TreeGrafter"/>
</dbReference>
<dbReference type="Proteomes" id="UP000241848">
    <property type="component" value="Unassembled WGS sequence"/>
</dbReference>
<evidence type="ECO:0000259" key="2">
    <source>
        <dbReference type="SMART" id="SM00646"/>
    </source>
</evidence>
<evidence type="ECO:0000256" key="1">
    <source>
        <dbReference type="ARBA" id="ARBA00022801"/>
    </source>
</evidence>
<sequence>MILALSLLLGGFLLIAGARGQVQSEPPVPPMVGDLLSGRTIIIDPGHGGWDPGARGRYTTEAIVNLAVALKLKAWLRTAGARVLMTWDSPQDIPPDRKYRVRERLEWINRQHADVLIDIHCNSGQASFRNPQTFYWDGAPSYHLAHDVQEELRYFTHSRRDVKRIDQYVLRYAHMPAINVEIGYLTNAQEERLLMTSSYQEKLTWYIFVGIERWLLKGRWSADLLDAPPPTDLLVR</sequence>
<dbReference type="GO" id="GO:0009253">
    <property type="term" value="P:peptidoglycan catabolic process"/>
    <property type="evidence" value="ECO:0007669"/>
    <property type="project" value="InterPro"/>
</dbReference>
<gene>
    <name evidence="3" type="ORF">C7B45_08875</name>
</gene>
<dbReference type="GO" id="GO:0008745">
    <property type="term" value="F:N-acetylmuramoyl-L-alanine amidase activity"/>
    <property type="evidence" value="ECO:0007669"/>
    <property type="project" value="InterPro"/>
</dbReference>
<name>A0A2T2WI50_9FIRM</name>
<dbReference type="InterPro" id="IPR002508">
    <property type="entry name" value="MurNAc-LAA_cat"/>
</dbReference>
<proteinExistence type="predicted"/>
<evidence type="ECO:0000313" key="3">
    <source>
        <dbReference type="EMBL" id="PSR21922.1"/>
    </source>
</evidence>
<comment type="caution">
    <text evidence="3">The sequence shown here is derived from an EMBL/GenBank/DDBJ whole genome shotgun (WGS) entry which is preliminary data.</text>
</comment>
<dbReference type="SMART" id="SM00646">
    <property type="entry name" value="Ami_3"/>
    <property type="match status" value="1"/>
</dbReference>
<feature type="domain" description="MurNAc-LAA" evidence="2">
    <location>
        <begin position="105"/>
        <end position="212"/>
    </location>
</feature>
<keyword evidence="1" id="KW-0378">Hydrolase</keyword>
<dbReference type="PANTHER" id="PTHR30404:SF0">
    <property type="entry name" value="N-ACETYLMURAMOYL-L-ALANINE AMIDASE AMIC"/>
    <property type="match status" value="1"/>
</dbReference>
<protein>
    <submittedName>
        <fullName evidence="3">N-acetylmuramoyl-L-alanine amidase</fullName>
    </submittedName>
</protein>
<dbReference type="SUPFAM" id="SSF53187">
    <property type="entry name" value="Zn-dependent exopeptidases"/>
    <property type="match status" value="1"/>
</dbReference>
<dbReference type="CDD" id="cd02696">
    <property type="entry name" value="MurNAc-LAA"/>
    <property type="match status" value="1"/>
</dbReference>
<dbReference type="EMBL" id="PXYV01000025">
    <property type="protein sequence ID" value="PSR21922.1"/>
    <property type="molecule type" value="Genomic_DNA"/>
</dbReference>